<dbReference type="OMA" id="IYENGCV"/>
<dbReference type="InterPro" id="IPR008587">
    <property type="entry name" value="FPP_plant"/>
</dbReference>
<dbReference type="EMBL" id="LFYR01000047">
    <property type="protein sequence ID" value="KMZ76384.1"/>
    <property type="molecule type" value="Genomic_DNA"/>
</dbReference>
<dbReference type="PANTHER" id="PTHR31580">
    <property type="entry name" value="FILAMENT-LIKE PLANT PROTEIN 4"/>
    <property type="match status" value="1"/>
</dbReference>
<feature type="region of interest" description="Disordered" evidence="4">
    <location>
        <begin position="343"/>
        <end position="363"/>
    </location>
</feature>
<evidence type="ECO:0000256" key="1">
    <source>
        <dbReference type="ARBA" id="ARBA00005921"/>
    </source>
</evidence>
<dbReference type="Proteomes" id="UP000036987">
    <property type="component" value="Unassembled WGS sequence"/>
</dbReference>
<keyword evidence="6" id="KW-1185">Reference proteome</keyword>
<accession>A0A0K9Q5C1</accession>
<evidence type="ECO:0000256" key="3">
    <source>
        <dbReference type="SAM" id="Coils"/>
    </source>
</evidence>
<feature type="coiled-coil region" evidence="3">
    <location>
        <begin position="164"/>
        <end position="269"/>
    </location>
</feature>
<evidence type="ECO:0000256" key="2">
    <source>
        <dbReference type="ARBA" id="ARBA00023054"/>
    </source>
</evidence>
<feature type="compositionally biased region" description="Polar residues" evidence="4">
    <location>
        <begin position="20"/>
        <end position="40"/>
    </location>
</feature>
<feature type="compositionally biased region" description="Basic and acidic residues" evidence="4">
    <location>
        <begin position="957"/>
        <end position="988"/>
    </location>
</feature>
<feature type="compositionally biased region" description="Basic residues" evidence="4">
    <location>
        <begin position="1"/>
        <end position="12"/>
    </location>
</feature>
<evidence type="ECO:0000313" key="5">
    <source>
        <dbReference type="EMBL" id="KMZ76384.1"/>
    </source>
</evidence>
<dbReference type="PANTHER" id="PTHR31580:SF4">
    <property type="entry name" value="FILAMENT-LIKE PLANT PROTEIN 6"/>
    <property type="match status" value="1"/>
</dbReference>
<proteinExistence type="inferred from homology"/>
<sequence>MDRRSWPWKKKSSDKSTPTPDASSHGNSENQEDQGNSKNVVSYVKLPRERYEQLSEMEDKLKLTTEKILTAHSDLSTKDASIKQHTKVAEEAVSGWEKAEAEALALKSQLESVTLLKLAADEQVVHLDGALKECMKQIKSEREESDQKLRDVVFAKTKQIEKVKFEHEEKINGFEQELVRAKAENDAVIIDKTRQWEQIKHELVEKIDIFEQEYLRASAENDALSRSLQERSNMLMKISDEKSQAETDIEILKTNIEACEKELSSMKYEVHILSKELEIRNEEKKMCSRSADVANKHHLDDVKKIAKLEAESQRLRGLVRKKLPGPAALAQMKLEVESLGRDYGESRLRRSPAKSGSPHHPPVPDFALENIQHYQKENEFLTARLLATEEETNMLKEALSKRNTELQESRIMYAKTDSKMRSLESQIVVLKHQRSSSKSSIDISNERNLPNLISMSEDGNDEDGSCAEVSLASKSGSACLELMDDFLEMERLACLAAENNEQASSVDSIMDKNENPKDTSLIDVVRKDTDIQDHDITPLSKIQSKIDFMFEKQGKNADMGKLLQNIKHIVQELEEEIPNNYVTEEVQLVDVEMQNNGDIANNTSCIDEKSILSEDLMKAILQIHNFVLLFIRSSDPDGLAQKVGELTVVMNNVLSGKLDANDFIITLSAVFSESSEVITRIFGEKEGNSPDCIDKVTLLENKTVEHEGGKDRFSDSSSDVEISSGRSVPVVEKKTSLDRHSLEEFQLLKLERDGLTDVLAKCTESLEQIKSQLFEAEQNIDNLKSQLDASQRSNVLAETQLKCMAESYRTLELHSKDLESEIKLLQTKTEALNLELKEEKVAHQEDLAKYMELIEERNAKCSISSEIDADVKSKQEMEIAAASEKLAECQEIILLLGRHLKSIHPQANIASLLPYGQLHVNEFSEDVLSTSDSKLNGLQNKQYSDHIETESTLNFQRSERESKFEGYGDHSPSHTDDLFPKTPIDPKPKSSRTSTPASDEKQGRGGSFARFFSKGKNNNNL</sequence>
<feature type="region of interest" description="Disordered" evidence="4">
    <location>
        <begin position="1"/>
        <end position="42"/>
    </location>
</feature>
<organism evidence="5 6">
    <name type="scientific">Zostera marina</name>
    <name type="common">Eelgrass</name>
    <dbReference type="NCBI Taxonomy" id="29655"/>
    <lineage>
        <taxon>Eukaryota</taxon>
        <taxon>Viridiplantae</taxon>
        <taxon>Streptophyta</taxon>
        <taxon>Embryophyta</taxon>
        <taxon>Tracheophyta</taxon>
        <taxon>Spermatophyta</taxon>
        <taxon>Magnoliopsida</taxon>
        <taxon>Liliopsida</taxon>
        <taxon>Zosteraceae</taxon>
        <taxon>Zostera</taxon>
    </lineage>
</organism>
<name>A0A0K9Q5C1_ZOSMR</name>
<evidence type="ECO:0000256" key="4">
    <source>
        <dbReference type="SAM" id="MobiDB-lite"/>
    </source>
</evidence>
<comment type="caution">
    <text evidence="5">The sequence shown here is derived from an EMBL/GenBank/DDBJ whole genome shotgun (WGS) entry which is preliminary data.</text>
</comment>
<keyword evidence="2 3" id="KW-0175">Coiled coil</keyword>
<dbReference type="Pfam" id="PF05911">
    <property type="entry name" value="FPP"/>
    <property type="match status" value="2"/>
</dbReference>
<feature type="region of interest" description="Disordered" evidence="4">
    <location>
        <begin position="950"/>
        <end position="1021"/>
    </location>
</feature>
<dbReference type="OrthoDB" id="1926355at2759"/>
<gene>
    <name evidence="5" type="ORF">ZOSMA_103G00900</name>
</gene>
<protein>
    <submittedName>
        <fullName evidence="5">Filament-like plant protein 6</fullName>
    </submittedName>
</protein>
<feature type="coiled-coil region" evidence="3">
    <location>
        <begin position="759"/>
        <end position="892"/>
    </location>
</feature>
<dbReference type="AlphaFoldDB" id="A0A0K9Q5C1"/>
<evidence type="ECO:0000313" key="6">
    <source>
        <dbReference type="Proteomes" id="UP000036987"/>
    </source>
</evidence>
<reference evidence="6" key="1">
    <citation type="journal article" date="2016" name="Nature">
        <title>The genome of the seagrass Zostera marina reveals angiosperm adaptation to the sea.</title>
        <authorList>
            <person name="Olsen J.L."/>
            <person name="Rouze P."/>
            <person name="Verhelst B."/>
            <person name="Lin Y.-C."/>
            <person name="Bayer T."/>
            <person name="Collen J."/>
            <person name="Dattolo E."/>
            <person name="De Paoli E."/>
            <person name="Dittami S."/>
            <person name="Maumus F."/>
            <person name="Michel G."/>
            <person name="Kersting A."/>
            <person name="Lauritano C."/>
            <person name="Lohaus R."/>
            <person name="Toepel M."/>
            <person name="Tonon T."/>
            <person name="Vanneste K."/>
            <person name="Amirebrahimi M."/>
            <person name="Brakel J."/>
            <person name="Bostroem C."/>
            <person name="Chovatia M."/>
            <person name="Grimwood J."/>
            <person name="Jenkins J.W."/>
            <person name="Jueterbock A."/>
            <person name="Mraz A."/>
            <person name="Stam W.T."/>
            <person name="Tice H."/>
            <person name="Bornberg-Bauer E."/>
            <person name="Green P.J."/>
            <person name="Pearson G.A."/>
            <person name="Procaccini G."/>
            <person name="Duarte C.M."/>
            <person name="Schmutz J."/>
            <person name="Reusch T.B.H."/>
            <person name="Van de Peer Y."/>
        </authorList>
    </citation>
    <scope>NUCLEOTIDE SEQUENCE [LARGE SCALE GENOMIC DNA]</scope>
    <source>
        <strain evidence="6">cv. Finnish</strain>
    </source>
</reference>
<comment type="similarity">
    <text evidence="1">Belongs to the FPP family.</text>
</comment>